<dbReference type="OrthoDB" id="9804833at2"/>
<evidence type="ECO:0000313" key="3">
    <source>
        <dbReference type="Proteomes" id="UP000245802"/>
    </source>
</evidence>
<dbReference type="RefSeq" id="WP_010042879.1">
    <property type="nucleotide sequence ID" value="NZ_CP025958.1"/>
</dbReference>
<name>A0A2Z3H4H8_9BACT</name>
<proteinExistence type="predicted"/>
<dbReference type="InterPro" id="IPR018774">
    <property type="entry name" value="Phage_Mu_GpT"/>
</dbReference>
<protein>
    <recommendedName>
        <fullName evidence="1">Bacteriophage Mu GpT domain-containing protein</fullName>
    </recommendedName>
</protein>
<evidence type="ECO:0000313" key="2">
    <source>
        <dbReference type="EMBL" id="AWM35900.1"/>
    </source>
</evidence>
<dbReference type="KEGG" id="gog:C1280_01995"/>
<organism evidence="2 3">
    <name type="scientific">Gemmata obscuriglobus</name>
    <dbReference type="NCBI Taxonomy" id="114"/>
    <lineage>
        <taxon>Bacteria</taxon>
        <taxon>Pseudomonadati</taxon>
        <taxon>Planctomycetota</taxon>
        <taxon>Planctomycetia</taxon>
        <taxon>Gemmatales</taxon>
        <taxon>Gemmataceae</taxon>
        <taxon>Gemmata</taxon>
    </lineage>
</organism>
<reference evidence="2 3" key="1">
    <citation type="submission" date="2018-01" db="EMBL/GenBank/DDBJ databases">
        <title>G. obscuriglobus.</title>
        <authorList>
            <person name="Franke J."/>
            <person name="Blomberg W."/>
            <person name="Selmecki A."/>
        </authorList>
    </citation>
    <scope>NUCLEOTIDE SEQUENCE [LARGE SCALE GENOMIC DNA]</scope>
    <source>
        <strain evidence="2 3">DSM 5831</strain>
    </source>
</reference>
<dbReference type="Pfam" id="PF10124">
    <property type="entry name" value="Mu-like_gpT"/>
    <property type="match status" value="1"/>
</dbReference>
<dbReference type="Proteomes" id="UP000245802">
    <property type="component" value="Chromosome"/>
</dbReference>
<keyword evidence="3" id="KW-1185">Reference proteome</keyword>
<evidence type="ECO:0000259" key="1">
    <source>
        <dbReference type="Pfam" id="PF10124"/>
    </source>
</evidence>
<feature type="domain" description="Bacteriophage Mu GpT" evidence="1">
    <location>
        <begin position="14"/>
        <end position="320"/>
    </location>
</feature>
<dbReference type="EMBL" id="CP025958">
    <property type="protein sequence ID" value="AWM35900.1"/>
    <property type="molecule type" value="Genomic_DNA"/>
</dbReference>
<gene>
    <name evidence="2" type="ORF">C1280_01995</name>
</gene>
<sequence>MPNINDKVTIFTASMRSEFLQAYEALRAGIKITPWTSFVQRVASTARIEQYPWMSPPPRLKRWLGRRNYTRPDWSKYKVENLEYSAEEAVLLRDIEDDQTGGYGTRMQMMAADVADFPGRESLKLLRDNGPCFDGSNFFATSHNIGSGNNALTKDCAANDGSTNTVVALLKTPGLKPIIWQDRKDKGLEDNGNSPQSKEEKQVKFWYDFEGAAAFGFWWSAVKMTVTDLPTVNEVEEIIKAVELAFRGFKLDKADPADDEWWPNEQLTFSADTITYIVNPSLENLFRAVFTSETIQAGTAGGTKTNVYRGHGDLLVSNYLGA</sequence>
<dbReference type="AlphaFoldDB" id="A0A2Z3H4H8"/>
<accession>A0A2Z3H4H8</accession>